<proteinExistence type="predicted"/>
<feature type="non-terminal residue" evidence="1">
    <location>
        <position position="81"/>
    </location>
</feature>
<dbReference type="EMBL" id="CABPRJ010001541">
    <property type="protein sequence ID" value="VVC38995.1"/>
    <property type="molecule type" value="Genomic_DNA"/>
</dbReference>
<organism evidence="1 2">
    <name type="scientific">Cinara cedri</name>
    <dbReference type="NCBI Taxonomy" id="506608"/>
    <lineage>
        <taxon>Eukaryota</taxon>
        <taxon>Metazoa</taxon>
        <taxon>Ecdysozoa</taxon>
        <taxon>Arthropoda</taxon>
        <taxon>Hexapoda</taxon>
        <taxon>Insecta</taxon>
        <taxon>Pterygota</taxon>
        <taxon>Neoptera</taxon>
        <taxon>Paraneoptera</taxon>
        <taxon>Hemiptera</taxon>
        <taxon>Sternorrhyncha</taxon>
        <taxon>Aphidomorpha</taxon>
        <taxon>Aphidoidea</taxon>
        <taxon>Aphididae</taxon>
        <taxon>Lachninae</taxon>
        <taxon>Cinara</taxon>
    </lineage>
</organism>
<reference evidence="1 2" key="1">
    <citation type="submission" date="2019-08" db="EMBL/GenBank/DDBJ databases">
        <authorList>
            <person name="Alioto T."/>
            <person name="Alioto T."/>
            <person name="Gomez Garrido J."/>
        </authorList>
    </citation>
    <scope>NUCLEOTIDE SEQUENCE [LARGE SCALE GENOMIC DNA]</scope>
</reference>
<evidence type="ECO:0000313" key="2">
    <source>
        <dbReference type="Proteomes" id="UP000325440"/>
    </source>
</evidence>
<sequence length="81" mass="9544">MSLPAKPITPQEIKYYITKLHNNKFPGYDQINNKILKQLTNKTILLLTHIYNTMLRLSYIPPIWKFSTIILIAKPEKPKHL</sequence>
<accession>A0A5E4N311</accession>
<keyword evidence="2" id="KW-1185">Reference proteome</keyword>
<evidence type="ECO:0000313" key="1">
    <source>
        <dbReference type="EMBL" id="VVC38995.1"/>
    </source>
</evidence>
<dbReference type="OrthoDB" id="6778023at2759"/>
<gene>
    <name evidence="1" type="ORF">CINCED_3A004947</name>
</gene>
<name>A0A5E4N311_9HEMI</name>
<dbReference type="Proteomes" id="UP000325440">
    <property type="component" value="Unassembled WGS sequence"/>
</dbReference>
<protein>
    <recommendedName>
        <fullName evidence="3">Reverse transcriptase domain</fullName>
    </recommendedName>
</protein>
<evidence type="ECO:0008006" key="3">
    <source>
        <dbReference type="Google" id="ProtNLM"/>
    </source>
</evidence>
<dbReference type="AlphaFoldDB" id="A0A5E4N311"/>